<evidence type="ECO:0000313" key="3">
    <source>
        <dbReference type="EMBL" id="OTG35188.1"/>
    </source>
</evidence>
<gene>
    <name evidence="3" type="ORF">HannXRQ_Chr02g0054091</name>
</gene>
<organism evidence="3 4">
    <name type="scientific">Helianthus annuus</name>
    <name type="common">Common sunflower</name>
    <dbReference type="NCBI Taxonomy" id="4232"/>
    <lineage>
        <taxon>Eukaryota</taxon>
        <taxon>Viridiplantae</taxon>
        <taxon>Streptophyta</taxon>
        <taxon>Embryophyta</taxon>
        <taxon>Tracheophyta</taxon>
        <taxon>Spermatophyta</taxon>
        <taxon>Magnoliopsida</taxon>
        <taxon>eudicotyledons</taxon>
        <taxon>Gunneridae</taxon>
        <taxon>Pentapetalae</taxon>
        <taxon>asterids</taxon>
        <taxon>campanulids</taxon>
        <taxon>Asterales</taxon>
        <taxon>Asteraceae</taxon>
        <taxon>Asteroideae</taxon>
        <taxon>Heliantheae alliance</taxon>
        <taxon>Heliantheae</taxon>
        <taxon>Helianthus</taxon>
    </lineage>
</organism>
<feature type="transmembrane region" description="Helical" evidence="2">
    <location>
        <begin position="140"/>
        <end position="160"/>
    </location>
</feature>
<evidence type="ECO:0000256" key="2">
    <source>
        <dbReference type="SAM" id="Phobius"/>
    </source>
</evidence>
<keyword evidence="2" id="KW-0812">Transmembrane</keyword>
<dbReference type="EMBL" id="CM007891">
    <property type="protein sequence ID" value="OTG35188.1"/>
    <property type="molecule type" value="Genomic_DNA"/>
</dbReference>
<dbReference type="AlphaFoldDB" id="A0A251VHR8"/>
<sequence>MQIGGLDSSNELVLIGAWEQFPLPSFTDLQLPVNPTSTQTTAQTYHPPNYTTNNHHAAPNPVSATSKSTYYHRSPPLRSESSHLLPSINTALPQIERLPLYLLRQPTTFIGRLGLQQFPEVLTNLLCSQLQLYTGKTLILVYYFHYVLTFYMLFRLQIFFA</sequence>
<feature type="region of interest" description="Disordered" evidence="1">
    <location>
        <begin position="36"/>
        <end position="65"/>
    </location>
</feature>
<keyword evidence="2" id="KW-1133">Transmembrane helix</keyword>
<proteinExistence type="predicted"/>
<reference evidence="4" key="1">
    <citation type="journal article" date="2017" name="Nature">
        <title>The sunflower genome provides insights into oil metabolism, flowering and Asterid evolution.</title>
        <authorList>
            <person name="Badouin H."/>
            <person name="Gouzy J."/>
            <person name="Grassa C.J."/>
            <person name="Murat F."/>
            <person name="Staton S.E."/>
            <person name="Cottret L."/>
            <person name="Lelandais-Briere C."/>
            <person name="Owens G.L."/>
            <person name="Carrere S."/>
            <person name="Mayjonade B."/>
            <person name="Legrand L."/>
            <person name="Gill N."/>
            <person name="Kane N.C."/>
            <person name="Bowers J.E."/>
            <person name="Hubner S."/>
            <person name="Bellec A."/>
            <person name="Berard A."/>
            <person name="Berges H."/>
            <person name="Blanchet N."/>
            <person name="Boniface M.C."/>
            <person name="Brunel D."/>
            <person name="Catrice O."/>
            <person name="Chaidir N."/>
            <person name="Claudel C."/>
            <person name="Donnadieu C."/>
            <person name="Faraut T."/>
            <person name="Fievet G."/>
            <person name="Helmstetter N."/>
            <person name="King M."/>
            <person name="Knapp S.J."/>
            <person name="Lai Z."/>
            <person name="Le Paslier M.C."/>
            <person name="Lippi Y."/>
            <person name="Lorenzon L."/>
            <person name="Mandel J.R."/>
            <person name="Marage G."/>
            <person name="Marchand G."/>
            <person name="Marquand E."/>
            <person name="Bret-Mestries E."/>
            <person name="Morien E."/>
            <person name="Nambeesan S."/>
            <person name="Nguyen T."/>
            <person name="Pegot-Espagnet P."/>
            <person name="Pouilly N."/>
            <person name="Raftis F."/>
            <person name="Sallet E."/>
            <person name="Schiex T."/>
            <person name="Thomas J."/>
            <person name="Vandecasteele C."/>
            <person name="Vares D."/>
            <person name="Vear F."/>
            <person name="Vautrin S."/>
            <person name="Crespi M."/>
            <person name="Mangin B."/>
            <person name="Burke J.M."/>
            <person name="Salse J."/>
            <person name="Munos S."/>
            <person name="Vincourt P."/>
            <person name="Rieseberg L.H."/>
            <person name="Langlade N.B."/>
        </authorList>
    </citation>
    <scope>NUCLEOTIDE SEQUENCE [LARGE SCALE GENOMIC DNA]</scope>
    <source>
        <strain evidence="4">cv. SF193</strain>
    </source>
</reference>
<dbReference type="InParanoid" id="A0A251VHR8"/>
<accession>A0A251VHR8</accession>
<feature type="compositionally biased region" description="Polar residues" evidence="1">
    <location>
        <begin position="36"/>
        <end position="55"/>
    </location>
</feature>
<evidence type="ECO:0000313" key="4">
    <source>
        <dbReference type="Proteomes" id="UP000215914"/>
    </source>
</evidence>
<dbReference type="Proteomes" id="UP000215914">
    <property type="component" value="Chromosome 2"/>
</dbReference>
<keyword evidence="4" id="KW-1185">Reference proteome</keyword>
<name>A0A251VHR8_HELAN</name>
<keyword evidence="2" id="KW-0472">Membrane</keyword>
<evidence type="ECO:0000256" key="1">
    <source>
        <dbReference type="SAM" id="MobiDB-lite"/>
    </source>
</evidence>
<protein>
    <submittedName>
        <fullName evidence="3">Uncharacterized protein</fullName>
    </submittedName>
</protein>